<dbReference type="SUPFAM" id="SSF50199">
    <property type="entry name" value="Staphylococcal nuclease"/>
    <property type="match status" value="1"/>
</dbReference>
<protein>
    <recommendedName>
        <fullName evidence="5">Thermonuclease family protein</fullName>
    </recommendedName>
</protein>
<dbReference type="Proteomes" id="UP000311605">
    <property type="component" value="Unassembled WGS sequence"/>
</dbReference>
<dbReference type="InterPro" id="IPR035437">
    <property type="entry name" value="SNase_OB-fold_sf"/>
</dbReference>
<evidence type="ECO:0000313" key="4">
    <source>
        <dbReference type="Proteomes" id="UP000311605"/>
    </source>
</evidence>
<dbReference type="Gene3D" id="2.40.50.90">
    <property type="match status" value="1"/>
</dbReference>
<evidence type="ECO:0000256" key="1">
    <source>
        <dbReference type="SAM" id="MobiDB-lite"/>
    </source>
</evidence>
<organism evidence="3 4">
    <name type="scientific">Aliirhizobium smilacinae</name>
    <dbReference type="NCBI Taxonomy" id="1395944"/>
    <lineage>
        <taxon>Bacteria</taxon>
        <taxon>Pseudomonadati</taxon>
        <taxon>Pseudomonadota</taxon>
        <taxon>Alphaproteobacteria</taxon>
        <taxon>Hyphomicrobiales</taxon>
        <taxon>Rhizobiaceae</taxon>
        <taxon>Aliirhizobium</taxon>
    </lineage>
</organism>
<proteinExistence type="predicted"/>
<dbReference type="EMBL" id="VDMN01000003">
    <property type="protein sequence ID" value="TNM62861.1"/>
    <property type="molecule type" value="Genomic_DNA"/>
</dbReference>
<keyword evidence="4" id="KW-1185">Reference proteome</keyword>
<name>A0A5C4XIU7_9HYPH</name>
<gene>
    <name evidence="3" type="ORF">FHP24_16725</name>
</gene>
<evidence type="ECO:0000256" key="2">
    <source>
        <dbReference type="SAM" id="Phobius"/>
    </source>
</evidence>
<dbReference type="OrthoDB" id="7469880at2"/>
<keyword evidence="2" id="KW-1133">Transmembrane helix</keyword>
<feature type="region of interest" description="Disordered" evidence="1">
    <location>
        <begin position="61"/>
        <end position="101"/>
    </location>
</feature>
<feature type="transmembrane region" description="Helical" evidence="2">
    <location>
        <begin position="26"/>
        <end position="43"/>
    </location>
</feature>
<accession>A0A5C4XIU7</accession>
<dbReference type="RefSeq" id="WP_139677354.1">
    <property type="nucleotide sequence ID" value="NZ_VDMN01000003.1"/>
</dbReference>
<evidence type="ECO:0000313" key="3">
    <source>
        <dbReference type="EMBL" id="TNM62861.1"/>
    </source>
</evidence>
<feature type="region of interest" description="Disordered" evidence="1">
    <location>
        <begin position="1"/>
        <end position="21"/>
    </location>
</feature>
<keyword evidence="2" id="KW-0812">Transmembrane</keyword>
<dbReference type="AlphaFoldDB" id="A0A5C4XIU7"/>
<comment type="caution">
    <text evidence="3">The sequence shown here is derived from an EMBL/GenBank/DDBJ whole genome shotgun (WGS) entry which is preliminary data.</text>
</comment>
<reference evidence="3 4" key="1">
    <citation type="submission" date="2019-06" db="EMBL/GenBank/DDBJ databases">
        <title>The draft genome of Rhizobium smilacinae PTYR-5.</title>
        <authorList>
            <person name="Liu L."/>
            <person name="Li L."/>
            <person name="Zhang X."/>
        </authorList>
    </citation>
    <scope>NUCLEOTIDE SEQUENCE [LARGE SCALE GENOMIC DNA]</scope>
    <source>
        <strain evidence="3 4">PTYR-5</strain>
    </source>
</reference>
<evidence type="ECO:0008006" key="5">
    <source>
        <dbReference type="Google" id="ProtNLM"/>
    </source>
</evidence>
<keyword evidence="2" id="KW-0472">Membrane</keyword>
<feature type="compositionally biased region" description="Basic and acidic residues" evidence="1">
    <location>
        <begin position="61"/>
        <end position="75"/>
    </location>
</feature>
<sequence>MAQVRKKTGTRGKGGRRASARSGSSFLPWVAALVVIGGGIALYDNFAPARKFVASLTADRPVHTAPREEPREKVVAAKPPSAPSHRGITPVPPRPVGPPDQTQTAAIIPPAPVGKPGLEIASLPSAAPKSGENLAGDYQGKFFLCGTAKQDDCVVTADRFVFHGQKIRLVGVEVPDIKKPRCEAERIKASDAKLRVRAFLDSGPFELVTWQGNNSAVDGHQLRDVTRNGRSLADVLVNEGLAKRPGSAKSGWCG</sequence>
<feature type="compositionally biased region" description="Basic residues" evidence="1">
    <location>
        <begin position="1"/>
        <end position="19"/>
    </location>
</feature>